<name>C4K4B0_HAMD5</name>
<dbReference type="EMBL" id="CP001277">
    <property type="protein sequence ID" value="ACQ67403.1"/>
    <property type="molecule type" value="Genomic_DNA"/>
</dbReference>
<evidence type="ECO:0000313" key="2">
    <source>
        <dbReference type="EMBL" id="ACQ67403.1"/>
    </source>
</evidence>
<dbReference type="Proteomes" id="UP000002334">
    <property type="component" value="Chromosome"/>
</dbReference>
<dbReference type="HOGENOM" id="CLU_3290560_0_0_6"/>
<keyword evidence="1" id="KW-1133">Transmembrane helix</keyword>
<dbReference type="STRING" id="572265.HDEF_0663"/>
<keyword evidence="1" id="KW-0472">Membrane</keyword>
<keyword evidence="1" id="KW-0812">Transmembrane</keyword>
<dbReference type="AlphaFoldDB" id="C4K4B0"/>
<accession>C4K4B0</accession>
<keyword evidence="3" id="KW-1185">Reference proteome</keyword>
<dbReference type="KEGG" id="hde:HDEF_0663"/>
<gene>
    <name evidence="2" type="ordered locus">HDEF_0663</name>
</gene>
<feature type="transmembrane region" description="Helical" evidence="1">
    <location>
        <begin position="6"/>
        <end position="29"/>
    </location>
</feature>
<evidence type="ECO:0000313" key="3">
    <source>
        <dbReference type="Proteomes" id="UP000002334"/>
    </source>
</evidence>
<proteinExistence type="predicted"/>
<sequence>MKFNYFYSIFNILNVKITFLVDKFIFLSFRMNLILGIRTE</sequence>
<organism evidence="2 3">
    <name type="scientific">Hamiltonella defensa subsp. Acyrthosiphon pisum (strain 5AT)</name>
    <dbReference type="NCBI Taxonomy" id="572265"/>
    <lineage>
        <taxon>Bacteria</taxon>
        <taxon>Pseudomonadati</taxon>
        <taxon>Pseudomonadota</taxon>
        <taxon>Gammaproteobacteria</taxon>
        <taxon>Enterobacterales</taxon>
        <taxon>Enterobacteriaceae</taxon>
        <taxon>aphid secondary symbionts</taxon>
        <taxon>Candidatus Williamhamiltonella</taxon>
    </lineage>
</organism>
<reference evidence="2 3" key="1">
    <citation type="journal article" date="2009" name="Proc. Natl. Acad. Sci. U.S.A.">
        <title>Hamiltonella defensa, genome evolution of protective bacterial endosymbiont from pathogenic ancestors.</title>
        <authorList>
            <person name="Degnan P.H."/>
            <person name="Yu Y."/>
            <person name="Sisneros N."/>
            <person name="Wing R.A."/>
            <person name="Moran N.A."/>
        </authorList>
    </citation>
    <scope>NUCLEOTIDE SEQUENCE [LARGE SCALE GENOMIC DNA]</scope>
    <source>
        <strain evidence="3">5AT</strain>
    </source>
</reference>
<evidence type="ECO:0000256" key="1">
    <source>
        <dbReference type="SAM" id="Phobius"/>
    </source>
</evidence>
<protein>
    <submittedName>
        <fullName evidence="2">Uncharacterized protein</fullName>
    </submittedName>
</protein>